<dbReference type="Proteomes" id="UP000069940">
    <property type="component" value="Unassembled WGS sequence"/>
</dbReference>
<protein>
    <recommendedName>
        <fullName evidence="2">Integrase catalytic domain-containing protein</fullName>
    </recommendedName>
</protein>
<dbReference type="Gene3D" id="3.30.420.10">
    <property type="entry name" value="Ribonuclease H-like superfamily/Ribonuclease H"/>
    <property type="match status" value="1"/>
</dbReference>
<dbReference type="Pfam" id="PF18701">
    <property type="entry name" value="DUF5641"/>
    <property type="match status" value="1"/>
</dbReference>
<dbReference type="InterPro" id="IPR040676">
    <property type="entry name" value="DUF5641"/>
</dbReference>
<reference evidence="3" key="2">
    <citation type="submission" date="2025-05" db="UniProtKB">
        <authorList>
            <consortium name="EnsemblMetazoa"/>
        </authorList>
    </citation>
    <scope>IDENTIFICATION</scope>
    <source>
        <strain evidence="3">Foshan</strain>
    </source>
</reference>
<dbReference type="InterPro" id="IPR041588">
    <property type="entry name" value="Integrase_H2C2"/>
</dbReference>
<reference evidence="4" key="1">
    <citation type="journal article" date="2015" name="Proc. Natl. Acad. Sci. U.S.A.">
        <title>Genome sequence of the Asian Tiger mosquito, Aedes albopictus, reveals insights into its biology, genetics, and evolution.</title>
        <authorList>
            <person name="Chen X.G."/>
            <person name="Jiang X."/>
            <person name="Gu J."/>
            <person name="Xu M."/>
            <person name="Wu Y."/>
            <person name="Deng Y."/>
            <person name="Zhang C."/>
            <person name="Bonizzoni M."/>
            <person name="Dermauw W."/>
            <person name="Vontas J."/>
            <person name="Armbruster P."/>
            <person name="Huang X."/>
            <person name="Yang Y."/>
            <person name="Zhang H."/>
            <person name="He W."/>
            <person name="Peng H."/>
            <person name="Liu Y."/>
            <person name="Wu K."/>
            <person name="Chen J."/>
            <person name="Lirakis M."/>
            <person name="Topalis P."/>
            <person name="Van Leeuwen T."/>
            <person name="Hall A.B."/>
            <person name="Jiang X."/>
            <person name="Thorpe C."/>
            <person name="Mueller R.L."/>
            <person name="Sun C."/>
            <person name="Waterhouse R.M."/>
            <person name="Yan G."/>
            <person name="Tu Z.J."/>
            <person name="Fang X."/>
            <person name="James A.A."/>
        </authorList>
    </citation>
    <scope>NUCLEOTIDE SEQUENCE [LARGE SCALE GENOMIC DNA]</scope>
    <source>
        <strain evidence="4">Foshan</strain>
    </source>
</reference>
<sequence length="599" mass="68862">MPSKLNVADEATKWGRGPCFDVHSRWYQGPDFLYQNEQSWPQPDQRITTTEEEIRPCYVHQILTMPLLQFERFSKWDRLLRTVAYVGRFVSTCRRRIEGHYTAKRLTQPELQDAEILLWRMVQLEAYADELAIIRKNEELSVDERMSLEKDSILFKLTPVLDEHGILRVDGRIGSLQVVPVDMKWPIILPRHHRVTFLIVDDYHRKYLHANSETIVNELRQRFYIPRLRVIVKTVANRCQVCKIKKAKPCAPRMGPLPIARLSPFVRPFSYVGLDYFGPITVKIGRANAKRWIALFTCLTIRAVHVEVAFDLSTHSCIACIRRFIARRGAPIEIYSDNGRNFVGAQRVLKDQVARIYEDVAITFTHTKWVLIPPYAPHMGGSWERLVRSIKVAMKSLPQERKLDDDALHTTAVEAEAIVNTRPLTYLPLDSAEQEALSPNHFLLGSSNGVKQPTTRMEDTPRTNRHMWNLIQHNLDHFWRRWIREYLPTLTKRTKWFGESKPLQTGDLVVVIDETKRNGWIRGKVLEINPGRDGRIRQAVVQTSDGVFRRPAAKLAILEVQSDAKAVSGTHLYGEGNVSTGSPSVTTVDVFGDGQRPSP</sequence>
<feature type="domain" description="Integrase catalytic" evidence="2">
    <location>
        <begin position="264"/>
        <end position="447"/>
    </location>
</feature>
<dbReference type="Gene3D" id="1.10.340.70">
    <property type="match status" value="1"/>
</dbReference>
<keyword evidence="4" id="KW-1185">Reference proteome</keyword>
<evidence type="ECO:0000259" key="2">
    <source>
        <dbReference type="PROSITE" id="PS50994"/>
    </source>
</evidence>
<evidence type="ECO:0000256" key="1">
    <source>
        <dbReference type="SAM" id="MobiDB-lite"/>
    </source>
</evidence>
<dbReference type="SUPFAM" id="SSF53098">
    <property type="entry name" value="Ribonuclease H-like"/>
    <property type="match status" value="1"/>
</dbReference>
<dbReference type="InterPro" id="IPR012337">
    <property type="entry name" value="RNaseH-like_sf"/>
</dbReference>
<dbReference type="EnsemblMetazoa" id="AALFPA23_001238.R1065">
    <property type="protein sequence ID" value="AALFPA23_001238.P1065"/>
    <property type="gene ID" value="AALFPA23_001238"/>
</dbReference>
<feature type="region of interest" description="Disordered" evidence="1">
    <location>
        <begin position="577"/>
        <end position="599"/>
    </location>
</feature>
<accession>A0ABM1XNB3</accession>
<name>A0ABM1XNB3_AEDAL</name>
<organism evidence="3 4">
    <name type="scientific">Aedes albopictus</name>
    <name type="common">Asian tiger mosquito</name>
    <name type="synonym">Stegomyia albopicta</name>
    <dbReference type="NCBI Taxonomy" id="7160"/>
    <lineage>
        <taxon>Eukaryota</taxon>
        <taxon>Metazoa</taxon>
        <taxon>Ecdysozoa</taxon>
        <taxon>Arthropoda</taxon>
        <taxon>Hexapoda</taxon>
        <taxon>Insecta</taxon>
        <taxon>Pterygota</taxon>
        <taxon>Neoptera</taxon>
        <taxon>Endopterygota</taxon>
        <taxon>Diptera</taxon>
        <taxon>Nematocera</taxon>
        <taxon>Culicoidea</taxon>
        <taxon>Culicidae</taxon>
        <taxon>Culicinae</taxon>
        <taxon>Aedini</taxon>
        <taxon>Aedes</taxon>
        <taxon>Stegomyia</taxon>
    </lineage>
</organism>
<dbReference type="InterPro" id="IPR036397">
    <property type="entry name" value="RNaseH_sf"/>
</dbReference>
<dbReference type="InterPro" id="IPR001584">
    <property type="entry name" value="Integrase_cat-core"/>
</dbReference>
<dbReference type="PANTHER" id="PTHR47331">
    <property type="entry name" value="PHD-TYPE DOMAIN-CONTAINING PROTEIN"/>
    <property type="match status" value="1"/>
</dbReference>
<dbReference type="RefSeq" id="XP_062704055.1">
    <property type="nucleotide sequence ID" value="XM_062848071.1"/>
</dbReference>
<dbReference type="GeneID" id="134286459"/>
<evidence type="ECO:0000313" key="3">
    <source>
        <dbReference type="EnsemblMetazoa" id="AALFPA23_001238.P1065"/>
    </source>
</evidence>
<dbReference type="Pfam" id="PF17921">
    <property type="entry name" value="Integrase_H2C2"/>
    <property type="match status" value="1"/>
</dbReference>
<proteinExistence type="predicted"/>
<feature type="compositionally biased region" description="Polar residues" evidence="1">
    <location>
        <begin position="577"/>
        <end position="587"/>
    </location>
</feature>
<dbReference type="PROSITE" id="PS50994">
    <property type="entry name" value="INTEGRASE"/>
    <property type="match status" value="1"/>
</dbReference>
<evidence type="ECO:0000313" key="4">
    <source>
        <dbReference type="Proteomes" id="UP000069940"/>
    </source>
</evidence>
<dbReference type="PANTHER" id="PTHR47331:SF1">
    <property type="entry name" value="GAG-LIKE PROTEIN"/>
    <property type="match status" value="1"/>
</dbReference>